<dbReference type="PROSITE" id="PS51746">
    <property type="entry name" value="PPM_2"/>
    <property type="match status" value="1"/>
</dbReference>
<evidence type="ECO:0000256" key="6">
    <source>
        <dbReference type="SAM" id="Phobius"/>
    </source>
</evidence>
<dbReference type="InterPro" id="IPR008271">
    <property type="entry name" value="Ser/Thr_kinase_AS"/>
</dbReference>
<dbReference type="Pfam" id="PF13672">
    <property type="entry name" value="PP2C_2"/>
    <property type="match status" value="1"/>
</dbReference>
<feature type="transmembrane region" description="Helical" evidence="6">
    <location>
        <begin position="553"/>
        <end position="572"/>
    </location>
</feature>
<dbReference type="SMART" id="SM00331">
    <property type="entry name" value="PP2C_SIG"/>
    <property type="match status" value="1"/>
</dbReference>
<dbReference type="GO" id="GO:0005524">
    <property type="term" value="F:ATP binding"/>
    <property type="evidence" value="ECO:0007669"/>
    <property type="project" value="UniProtKB-KW"/>
</dbReference>
<dbReference type="Gene3D" id="3.60.40.10">
    <property type="entry name" value="PPM-type phosphatase domain"/>
    <property type="match status" value="1"/>
</dbReference>
<evidence type="ECO:0000313" key="10">
    <source>
        <dbReference type="Proteomes" id="UP000185999"/>
    </source>
</evidence>
<dbReference type="InterPro" id="IPR036457">
    <property type="entry name" value="PPM-type-like_dom_sf"/>
</dbReference>
<accession>A0A1N7KJE5</accession>
<dbReference type="PANTHER" id="PTHR43289:SF6">
    <property type="entry name" value="SERINE_THREONINE-PROTEIN KINASE NEKL-3"/>
    <property type="match status" value="1"/>
</dbReference>
<keyword evidence="10" id="KW-1185">Reference proteome</keyword>
<dbReference type="PROSITE" id="PS50011">
    <property type="entry name" value="PROTEIN_KINASE_DOM"/>
    <property type="match status" value="1"/>
</dbReference>
<dbReference type="SMART" id="SM00220">
    <property type="entry name" value="S_TKc"/>
    <property type="match status" value="1"/>
</dbReference>
<evidence type="ECO:0000256" key="4">
    <source>
        <dbReference type="ARBA" id="ARBA00022840"/>
    </source>
</evidence>
<keyword evidence="6" id="KW-0472">Membrane</keyword>
<evidence type="ECO:0000256" key="2">
    <source>
        <dbReference type="ARBA" id="ARBA00022741"/>
    </source>
</evidence>
<evidence type="ECO:0000259" key="8">
    <source>
        <dbReference type="PROSITE" id="PS51746"/>
    </source>
</evidence>
<dbReference type="PANTHER" id="PTHR43289">
    <property type="entry name" value="MITOGEN-ACTIVATED PROTEIN KINASE KINASE KINASE 20-RELATED"/>
    <property type="match status" value="1"/>
</dbReference>
<dbReference type="Gene3D" id="1.10.510.10">
    <property type="entry name" value="Transferase(Phosphotransferase) domain 1"/>
    <property type="match status" value="1"/>
</dbReference>
<dbReference type="Gene3D" id="3.30.200.20">
    <property type="entry name" value="Phosphorylase Kinase, domain 1"/>
    <property type="match status" value="1"/>
</dbReference>
<dbReference type="Pfam" id="PF00069">
    <property type="entry name" value="Pkinase"/>
    <property type="match status" value="1"/>
</dbReference>
<dbReference type="SMART" id="SM00332">
    <property type="entry name" value="PP2Cc"/>
    <property type="match status" value="1"/>
</dbReference>
<proteinExistence type="predicted"/>
<dbReference type="GO" id="GO:0004674">
    <property type="term" value="F:protein serine/threonine kinase activity"/>
    <property type="evidence" value="ECO:0007669"/>
    <property type="project" value="TreeGrafter"/>
</dbReference>
<dbReference type="OrthoDB" id="9801841at2"/>
<sequence>MKNQLKVSVGQCSDKGRKESNQDFHGFYRPNEPQLSSKGIAFAMADGISSSQVSHIASETAVKSFLDDYFCTSEAWSVKNSAHRVITATNSWLHSQTRQDQLHYDKDKGYVCTLSALVIKSTTAYLFHVGDTRIYKLHDNALEQLTKDHRLWVSQDKSYLSRALGIEQELELDHLSLPLKTGDIFIMATDGVYEHVDAQFIINTLQQKPDSLDEAAKVILNQAYEQGSQDNLTIQIIRIDDLPLLNSTEIQQQIDELPFPDILQARENFDGYTILREVHATSRSHIYLALDEETNTHVILKTPSIDLRSDPAYLERFLMEEWIARRISSAHVLKAGLPTRKRNYLYTVTEFVDGQTLAQWLIDNPKPDLETVRSIIEQVAKGLRALHRMEILHQDLKPDNIMIDNTGTVKIIDFGSARVAGVVEATVTIEQNDILGTALYTAPEYFLGEAGSQRSDLYSLAVITYHMISREFPYDTQVSKSRTIAAQRRLTYNSVLNEEREIPAWVDETLKKALHPNPYKRYESLSEFLFDLRQPNKAFLNKTRPPIMDRNPVVFWQSISLILSIIIAALLIR</sequence>
<keyword evidence="6" id="KW-0812">Transmembrane</keyword>
<evidence type="ECO:0000256" key="5">
    <source>
        <dbReference type="SAM" id="MobiDB-lite"/>
    </source>
</evidence>
<dbReference type="CDD" id="cd00143">
    <property type="entry name" value="PP2Cc"/>
    <property type="match status" value="1"/>
</dbReference>
<name>A0A1N7KJE5_9GAMM</name>
<dbReference type="InterPro" id="IPR001932">
    <property type="entry name" value="PPM-type_phosphatase-like_dom"/>
</dbReference>
<dbReference type="InterPro" id="IPR000719">
    <property type="entry name" value="Prot_kinase_dom"/>
</dbReference>
<organism evidence="9 10">
    <name type="scientific">Neptunomonas antarctica</name>
    <dbReference type="NCBI Taxonomy" id="619304"/>
    <lineage>
        <taxon>Bacteria</taxon>
        <taxon>Pseudomonadati</taxon>
        <taxon>Pseudomonadota</taxon>
        <taxon>Gammaproteobacteria</taxon>
        <taxon>Oceanospirillales</taxon>
        <taxon>Oceanospirillaceae</taxon>
        <taxon>Neptunomonas</taxon>
    </lineage>
</organism>
<evidence type="ECO:0000313" key="9">
    <source>
        <dbReference type="EMBL" id="SIS61705.1"/>
    </source>
</evidence>
<evidence type="ECO:0000259" key="7">
    <source>
        <dbReference type="PROSITE" id="PS50011"/>
    </source>
</evidence>
<dbReference type="Proteomes" id="UP000185999">
    <property type="component" value="Unassembled WGS sequence"/>
</dbReference>
<dbReference type="CDD" id="cd14014">
    <property type="entry name" value="STKc_PknB_like"/>
    <property type="match status" value="1"/>
</dbReference>
<dbReference type="STRING" id="619304.SAMN05421760_102495"/>
<dbReference type="RefSeq" id="WP_054343411.1">
    <property type="nucleotide sequence ID" value="NZ_FTOE01000002.1"/>
</dbReference>
<feature type="domain" description="PPM-type phosphatase" evidence="8">
    <location>
        <begin position="8"/>
        <end position="239"/>
    </location>
</feature>
<dbReference type="SUPFAM" id="SSF56112">
    <property type="entry name" value="Protein kinase-like (PK-like)"/>
    <property type="match status" value="1"/>
</dbReference>
<feature type="region of interest" description="Disordered" evidence="5">
    <location>
        <begin position="1"/>
        <end position="25"/>
    </location>
</feature>
<keyword evidence="6" id="KW-1133">Transmembrane helix</keyword>
<dbReference type="InterPro" id="IPR011009">
    <property type="entry name" value="Kinase-like_dom_sf"/>
</dbReference>
<reference evidence="10" key="1">
    <citation type="submission" date="2017-01" db="EMBL/GenBank/DDBJ databases">
        <authorList>
            <person name="Varghese N."/>
            <person name="Submissions S."/>
        </authorList>
    </citation>
    <scope>NUCLEOTIDE SEQUENCE [LARGE SCALE GENOMIC DNA]</scope>
    <source>
        <strain evidence="10">DSM 22306</strain>
    </source>
</reference>
<gene>
    <name evidence="9" type="ORF">SAMN05421760_102495</name>
</gene>
<keyword evidence="2" id="KW-0547">Nucleotide-binding</keyword>
<protein>
    <submittedName>
        <fullName evidence="9">Serine/threonine protein phosphatase PrpC</fullName>
    </submittedName>
</protein>
<dbReference type="PROSITE" id="PS00108">
    <property type="entry name" value="PROTEIN_KINASE_ST"/>
    <property type="match status" value="1"/>
</dbReference>
<dbReference type="SUPFAM" id="SSF81606">
    <property type="entry name" value="PP2C-like"/>
    <property type="match status" value="1"/>
</dbReference>
<keyword evidence="1" id="KW-0808">Transferase</keyword>
<feature type="domain" description="Protein kinase" evidence="7">
    <location>
        <begin position="272"/>
        <end position="540"/>
    </location>
</feature>
<evidence type="ECO:0000256" key="3">
    <source>
        <dbReference type="ARBA" id="ARBA00022777"/>
    </source>
</evidence>
<dbReference type="AlphaFoldDB" id="A0A1N7KJE5"/>
<dbReference type="EMBL" id="FTOE01000002">
    <property type="protein sequence ID" value="SIS61705.1"/>
    <property type="molecule type" value="Genomic_DNA"/>
</dbReference>
<keyword evidence="4" id="KW-0067">ATP-binding</keyword>
<evidence type="ECO:0000256" key="1">
    <source>
        <dbReference type="ARBA" id="ARBA00022679"/>
    </source>
</evidence>
<keyword evidence="3" id="KW-0418">Kinase</keyword>